<feature type="domain" description="AAA+ ATPase" evidence="3">
    <location>
        <begin position="251"/>
        <end position="401"/>
    </location>
</feature>
<organism evidence="4 5">
    <name type="scientific">Bifiguratus adelaidae</name>
    <dbReference type="NCBI Taxonomy" id="1938954"/>
    <lineage>
        <taxon>Eukaryota</taxon>
        <taxon>Fungi</taxon>
        <taxon>Fungi incertae sedis</taxon>
        <taxon>Mucoromycota</taxon>
        <taxon>Mucoromycotina</taxon>
        <taxon>Endogonomycetes</taxon>
        <taxon>Endogonales</taxon>
        <taxon>Endogonales incertae sedis</taxon>
        <taxon>Bifiguratus</taxon>
    </lineage>
</organism>
<dbReference type="FunFam" id="3.40.50.300:FF:001985">
    <property type="entry name" value="Chromosome 9, whole genome shotgun sequence"/>
    <property type="match status" value="1"/>
</dbReference>
<evidence type="ECO:0000256" key="2">
    <source>
        <dbReference type="ARBA" id="ARBA00022840"/>
    </source>
</evidence>
<proteinExistence type="predicted"/>
<dbReference type="InterPro" id="IPR003960">
    <property type="entry name" value="ATPase_AAA_CS"/>
</dbReference>
<dbReference type="InterPro" id="IPR003593">
    <property type="entry name" value="AAA+_ATPase"/>
</dbReference>
<evidence type="ECO:0000256" key="1">
    <source>
        <dbReference type="ARBA" id="ARBA00022741"/>
    </source>
</evidence>
<dbReference type="FunFam" id="3.40.50.300:FF:000661">
    <property type="entry name" value="calmodulin-interacting protein 111 isoform X1"/>
    <property type="match status" value="1"/>
</dbReference>
<dbReference type="Gene3D" id="1.10.8.60">
    <property type="match status" value="2"/>
</dbReference>
<keyword evidence="2" id="KW-0067">ATP-binding</keyword>
<dbReference type="GO" id="GO:0005524">
    <property type="term" value="F:ATP binding"/>
    <property type="evidence" value="ECO:0007669"/>
    <property type="project" value="UniProtKB-KW"/>
</dbReference>
<dbReference type="InterPro" id="IPR003959">
    <property type="entry name" value="ATPase_AAA_core"/>
</dbReference>
<dbReference type="InterPro" id="IPR009010">
    <property type="entry name" value="Asp_de-COase-like_dom_sf"/>
</dbReference>
<dbReference type="AlphaFoldDB" id="A0A261XZL5"/>
<evidence type="ECO:0000313" key="5">
    <source>
        <dbReference type="Proteomes" id="UP000242875"/>
    </source>
</evidence>
<dbReference type="Gene3D" id="3.40.50.300">
    <property type="entry name" value="P-loop containing nucleotide triphosphate hydrolases"/>
    <property type="match status" value="2"/>
</dbReference>
<dbReference type="PANTHER" id="PTHR23077">
    <property type="entry name" value="AAA-FAMILY ATPASE"/>
    <property type="match status" value="1"/>
</dbReference>
<dbReference type="GO" id="GO:0005737">
    <property type="term" value="C:cytoplasm"/>
    <property type="evidence" value="ECO:0007669"/>
    <property type="project" value="TreeGrafter"/>
</dbReference>
<evidence type="ECO:0000259" key="3">
    <source>
        <dbReference type="SMART" id="SM00382"/>
    </source>
</evidence>
<accession>A0A261XZL5</accession>
<dbReference type="OrthoDB" id="27435at2759"/>
<dbReference type="GO" id="GO:0016887">
    <property type="term" value="F:ATP hydrolysis activity"/>
    <property type="evidence" value="ECO:0007669"/>
    <property type="project" value="InterPro"/>
</dbReference>
<dbReference type="PROSITE" id="PS00674">
    <property type="entry name" value="AAA"/>
    <property type="match status" value="2"/>
</dbReference>
<keyword evidence="5" id="KW-1185">Reference proteome</keyword>
<dbReference type="InterPro" id="IPR050168">
    <property type="entry name" value="AAA_ATPase_domain"/>
</dbReference>
<dbReference type="CDD" id="cd19511">
    <property type="entry name" value="RecA-like_CDC48_r2-like"/>
    <property type="match status" value="1"/>
</dbReference>
<keyword evidence="1" id="KW-0547">Nucleotide-binding</keyword>
<gene>
    <name evidence="4" type="ORF">BZG36_03019</name>
</gene>
<dbReference type="FunFam" id="1.10.8.60:FF:000178">
    <property type="entry name" value="CDC48/VCP homolog, AAA superfamily"/>
    <property type="match status" value="1"/>
</dbReference>
<dbReference type="InterPro" id="IPR027417">
    <property type="entry name" value="P-loop_NTPase"/>
</dbReference>
<dbReference type="Pfam" id="PF00004">
    <property type="entry name" value="AAA"/>
    <property type="match status" value="2"/>
</dbReference>
<protein>
    <recommendedName>
        <fullName evidence="3">AAA+ ATPase domain-containing protein</fullName>
    </recommendedName>
</protein>
<dbReference type="InterPro" id="IPR041569">
    <property type="entry name" value="AAA_lid_3"/>
</dbReference>
<dbReference type="Proteomes" id="UP000242875">
    <property type="component" value="Unassembled WGS sequence"/>
</dbReference>
<dbReference type="Pfam" id="PF17862">
    <property type="entry name" value="AAA_lid_3"/>
    <property type="match status" value="2"/>
</dbReference>
<reference evidence="4 5" key="1">
    <citation type="journal article" date="2017" name="Mycologia">
        <title>Bifiguratus adelaidae, gen. et sp. nov., a new member of Mucoromycotina in endophytic and soil-dwelling habitats.</title>
        <authorList>
            <person name="Torres-Cruz T.J."/>
            <person name="Billingsley Tobias T.L."/>
            <person name="Almatruk M."/>
            <person name="Hesse C."/>
            <person name="Kuske C.R."/>
            <person name="Desiro A."/>
            <person name="Benucci G.M."/>
            <person name="Bonito G."/>
            <person name="Stajich J.E."/>
            <person name="Dunlap C."/>
            <person name="Arnold A.E."/>
            <person name="Porras-Alfaro A."/>
        </authorList>
    </citation>
    <scope>NUCLEOTIDE SEQUENCE [LARGE SCALE GENOMIC DNA]</scope>
    <source>
        <strain evidence="4 5">AZ0501</strain>
    </source>
</reference>
<dbReference type="SUPFAM" id="SSF52540">
    <property type="entry name" value="P-loop containing nucleoside triphosphate hydrolases"/>
    <property type="match status" value="2"/>
</dbReference>
<dbReference type="CDD" id="cd19503">
    <property type="entry name" value="RecA-like_CDC48_NLV2_r1-like"/>
    <property type="match status" value="1"/>
</dbReference>
<dbReference type="PANTHER" id="PTHR23077:SF27">
    <property type="entry name" value="ATPASE FAMILY GENE 2 PROTEIN HOMOLOG A"/>
    <property type="match status" value="1"/>
</dbReference>
<dbReference type="SMART" id="SM00382">
    <property type="entry name" value="AAA"/>
    <property type="match status" value="2"/>
</dbReference>
<evidence type="ECO:0000313" key="4">
    <source>
        <dbReference type="EMBL" id="OZJ03805.1"/>
    </source>
</evidence>
<dbReference type="SUPFAM" id="SSF50692">
    <property type="entry name" value="ADC-like"/>
    <property type="match status" value="1"/>
</dbReference>
<dbReference type="Gene3D" id="2.40.40.20">
    <property type="match status" value="1"/>
</dbReference>
<dbReference type="EMBL" id="MVBO01000068">
    <property type="protein sequence ID" value="OZJ03805.1"/>
    <property type="molecule type" value="Genomic_DNA"/>
</dbReference>
<sequence length="730" mass="80083">MTSFVVVASRHAQANRRVYLCIEALRDLKCTAGELVVLVPGTEGKGGPAALGVAWPLSTAKSKEVHLGDVVRQSARAELGDNIIIQPYRGTPMECSNIILVPREAEITVINPAMEMLARDGLCKYYLQDKYVTNGQVIKFACAGVDRYWKVKECQGVKRRAVTLDTTSDEHPDQQPFSVFSVTLRTTITFMQSEETQTIDITRDNHKTALMSAPLTYDSIGGLQDQIKIIRDMVESPLSRPHVYQNYGLPPPKGILLFGPPGTGKTLIARTVAQQVKSHVIIINGPEIIGKFYGETEAKLREIFKEARRKAPTIIFIDEIDALCPKRDDTPTELEKRVVATLLTLMDGVDAKAESGREDQDNDAHQQIVMVIGATNRPNALDPALRRPGRFDREIEIPIPSATARVDILNALLRNVPHDLSRADVEGIAAAAHGYVGADLAAVVKEGALLAVLLEVPQVKWEDIGGQKEIVQKLKESVEWPLQHPESFTRLGIRPPKGILLYGPPGCSKTLLAKALATESGLNFIAVKGPELFSKWVGESERRVADVFAKARSAAPSIVFFDEIDALTVKRGGSDGDSSSSVADRVLSQLLSEMDGIEPLVGVTVVAATNRPDIIDAALLRPGRIDRILFVSPPDEASRREIFAIQMRKMACAANVNIEALSEMSEGCSGAEIVAICQEAALHAMKRDINTPYVTMEDFEAVLQGFGRRITQEMMDFYIRFRETCSIRSV</sequence>
<comment type="caution">
    <text evidence="4">The sequence shown here is derived from an EMBL/GenBank/DDBJ whole genome shotgun (WGS) entry which is preliminary data.</text>
</comment>
<name>A0A261XZL5_9FUNG</name>
<feature type="domain" description="AAA+ ATPase" evidence="3">
    <location>
        <begin position="495"/>
        <end position="635"/>
    </location>
</feature>